<name>A0ABQ6DYW5_9GAMM</name>
<dbReference type="InterPro" id="IPR038316">
    <property type="entry name" value="DUF5062_sf"/>
</dbReference>
<organism evidence="1 2">
    <name type="scientific">Psychromonas marina</name>
    <dbReference type="NCBI Taxonomy" id="88364"/>
    <lineage>
        <taxon>Bacteria</taxon>
        <taxon>Pseudomonadati</taxon>
        <taxon>Pseudomonadota</taxon>
        <taxon>Gammaproteobacteria</taxon>
        <taxon>Alteromonadales</taxon>
        <taxon>Psychromonadaceae</taxon>
        <taxon>Psychromonas</taxon>
    </lineage>
</organism>
<accession>A0ABQ6DYW5</accession>
<dbReference type="InterPro" id="IPR032036">
    <property type="entry name" value="DUF5062"/>
</dbReference>
<sequence length="86" mass="9819">MKKIKNESQLLQHAIKLGANYALKRGYAGIDGTTSSKDKQEVIYRLLVQDKLITPLSKNDETTANIRHKLVVWIMKHLPPEHSLLQ</sequence>
<keyword evidence="2" id="KW-1185">Reference proteome</keyword>
<dbReference type="EMBL" id="BSPQ01000002">
    <property type="protein sequence ID" value="GLS90280.1"/>
    <property type="molecule type" value="Genomic_DNA"/>
</dbReference>
<dbReference type="Proteomes" id="UP001157353">
    <property type="component" value="Unassembled WGS sequence"/>
</dbReference>
<comment type="caution">
    <text evidence="1">The sequence shown here is derived from an EMBL/GenBank/DDBJ whole genome shotgun (WGS) entry which is preliminary data.</text>
</comment>
<evidence type="ECO:0000313" key="1">
    <source>
        <dbReference type="EMBL" id="GLS90280.1"/>
    </source>
</evidence>
<dbReference type="RefSeq" id="WP_284203397.1">
    <property type="nucleotide sequence ID" value="NZ_BSPQ01000002.1"/>
</dbReference>
<protein>
    <submittedName>
        <fullName evidence="1">DUF5062 domain-containing protein</fullName>
    </submittedName>
</protein>
<dbReference type="Gene3D" id="1.20.120.1930">
    <property type="entry name" value="Uncharacterised protein PF16691, DUF5062"/>
    <property type="match status" value="1"/>
</dbReference>
<dbReference type="Pfam" id="PF16691">
    <property type="entry name" value="DUF5062"/>
    <property type="match status" value="1"/>
</dbReference>
<proteinExistence type="predicted"/>
<evidence type="ECO:0000313" key="2">
    <source>
        <dbReference type="Proteomes" id="UP001157353"/>
    </source>
</evidence>
<gene>
    <name evidence="1" type="ORF">GCM10007916_13470</name>
</gene>
<reference evidence="2" key="1">
    <citation type="journal article" date="2019" name="Int. J. Syst. Evol. Microbiol.">
        <title>The Global Catalogue of Microorganisms (GCM) 10K type strain sequencing project: providing services to taxonomists for standard genome sequencing and annotation.</title>
        <authorList>
            <consortium name="The Broad Institute Genomics Platform"/>
            <consortium name="The Broad Institute Genome Sequencing Center for Infectious Disease"/>
            <person name="Wu L."/>
            <person name="Ma J."/>
        </authorList>
    </citation>
    <scope>NUCLEOTIDE SEQUENCE [LARGE SCALE GENOMIC DNA]</scope>
    <source>
        <strain evidence="2">NBRC 103166</strain>
    </source>
</reference>